<proteinExistence type="predicted"/>
<organism evidence="2 3">
    <name type="scientific">Anthropogastromicrobium aceti</name>
    <dbReference type="NCBI Taxonomy" id="2981768"/>
    <lineage>
        <taxon>Bacteria</taxon>
        <taxon>Bacillati</taxon>
        <taxon>Bacillota</taxon>
        <taxon>Clostridia</taxon>
        <taxon>Lachnospirales</taxon>
        <taxon>Lachnospiraceae</taxon>
        <taxon>Anthropogastromicrobium</taxon>
    </lineage>
</organism>
<keyword evidence="1" id="KW-0732">Signal</keyword>
<dbReference type="Pfam" id="PF01547">
    <property type="entry name" value="SBP_bac_1"/>
    <property type="match status" value="1"/>
</dbReference>
<dbReference type="InterPro" id="IPR050490">
    <property type="entry name" value="Bact_solute-bd_prot1"/>
</dbReference>
<name>A0AAE3E276_9FIRM</name>
<feature type="chain" id="PRO_5042003836" evidence="1">
    <location>
        <begin position="27"/>
        <end position="562"/>
    </location>
</feature>
<accession>A0AAE3E276</accession>
<evidence type="ECO:0000256" key="1">
    <source>
        <dbReference type="SAM" id="SignalP"/>
    </source>
</evidence>
<gene>
    <name evidence="2" type="ORF">LKD48_03525</name>
</gene>
<protein>
    <submittedName>
        <fullName evidence="2">Extracellular solute-binding protein</fullName>
    </submittedName>
</protein>
<dbReference type="InterPro" id="IPR006059">
    <property type="entry name" value="SBP"/>
</dbReference>
<dbReference type="AlphaFoldDB" id="A0AAE3E276"/>
<sequence length="562" mass="61904">MKKKNLSLMCAAMLAATAIPANFAMADETKDAENLTEWAMDEPVTLTVLKNQNPATVNYADGEDQYNNVYYNAYRDNLGITLDFQICASGDEYSQKVTLAIASDDLPDLLYLPVAEYSQLAEAGKLAPLDDVLEQYGSELTKKNLNSDGGKILEAAKRNDVLYGIPSGNAERIPSQFLWIRKDWLDKLGLDVPKTLDDVVEVARAFKNDDPDGNGVDDTWGLGVCNEMSDYAGYGTIEGVVNAFGGSILQYMWMPNDDGTVSYEPTSQETRNALEKLAAMYSEGLINEEFGVSDTDAISEAVAAGTCGLFYGTDGISWGAGRDAIANNNDCGWMVINAPSVEGGDATAYSYTNFDYVYAVNANCEHPEALIKLINFNNDRINSPDATLDSLEVWGVNSKTGINQCDYTYALLDPYLNKAIGYNTTIGQVFAGELKPEELMPEAYRYYVGIKRYVDEGYDKTGSANPDDLTAFQYAMCWGPKFGSWTRYSELRDAGMKMSVYTGAPTKTMMKRWSTLLALQDETFVKIISGSLGIEAFDDFVTQWNEQGGSTIQEEIAEMYMK</sequence>
<dbReference type="PANTHER" id="PTHR43649:SF12">
    <property type="entry name" value="DIACETYLCHITOBIOSE BINDING PROTEIN DASA"/>
    <property type="match status" value="1"/>
</dbReference>
<reference evidence="2 3" key="1">
    <citation type="submission" date="2021-10" db="EMBL/GenBank/DDBJ databases">
        <title>Anaerobic single-cell dispensing facilitates the cultivation of human gut bacteria.</title>
        <authorList>
            <person name="Afrizal A."/>
        </authorList>
    </citation>
    <scope>NUCLEOTIDE SEQUENCE [LARGE SCALE GENOMIC DNA]</scope>
    <source>
        <strain evidence="2 3">CLA-AA-H224</strain>
    </source>
</reference>
<feature type="signal peptide" evidence="1">
    <location>
        <begin position="1"/>
        <end position="26"/>
    </location>
</feature>
<keyword evidence="3" id="KW-1185">Reference proteome</keyword>
<dbReference type="PANTHER" id="PTHR43649">
    <property type="entry name" value="ARABINOSE-BINDING PROTEIN-RELATED"/>
    <property type="match status" value="1"/>
</dbReference>
<comment type="caution">
    <text evidence="2">The sequence shown here is derived from an EMBL/GenBank/DDBJ whole genome shotgun (WGS) entry which is preliminary data.</text>
</comment>
<dbReference type="EMBL" id="JAJEQN010000006">
    <property type="protein sequence ID" value="MCC2220717.1"/>
    <property type="molecule type" value="Genomic_DNA"/>
</dbReference>
<dbReference type="SUPFAM" id="SSF53850">
    <property type="entry name" value="Periplasmic binding protein-like II"/>
    <property type="match status" value="1"/>
</dbReference>
<dbReference type="RefSeq" id="WP_227101443.1">
    <property type="nucleotide sequence ID" value="NZ_JAJEQN010000006.1"/>
</dbReference>
<evidence type="ECO:0000313" key="3">
    <source>
        <dbReference type="Proteomes" id="UP001198200"/>
    </source>
</evidence>
<dbReference type="Proteomes" id="UP001198200">
    <property type="component" value="Unassembled WGS sequence"/>
</dbReference>
<dbReference type="Gene3D" id="3.40.190.10">
    <property type="entry name" value="Periplasmic binding protein-like II"/>
    <property type="match status" value="2"/>
</dbReference>
<evidence type="ECO:0000313" key="2">
    <source>
        <dbReference type="EMBL" id="MCC2220717.1"/>
    </source>
</evidence>